<proteinExistence type="predicted"/>
<accession>A0A6J5LNE6</accession>
<protein>
    <recommendedName>
        <fullName evidence="2">Bacteriophage lambda, GpH, tail tape measure, C-terminal</fullName>
    </recommendedName>
</protein>
<sequence>MIFASLGLDWANFQRGIQGAMASTRQLGSTMQQSGGEGMFGGLTKAAANLGTLAVAMKVATFAADGLRDAIQLGDDLVDLNAQTGVAVDKLMELQMAFDLNGLKAENVQPVLAKMQKMIAEAGSGSAEAAAKFAMMGISIEEIQGLTADEQLMRIGEAIGKIQNPAQRAAMAMEVFGKSGAKLLSVFAAGGMDEIRKMLGGQAALLVQNAGVFGKASDLLGLAGNKMRGFFVGVASEVVPQLMSVIEKSASLDFSKTGQIFGQRMAVALEIVSQIASIFDGMADRIPEIGNGLVVAIDAITAAVAPLLGVFNSLVKIGALTGIEADVKAKQEAARQANPTPEPGPTGMDIIKKAGTTMTGAPGMGDISSLQKIGGGSSLLAGMQTNSPAYQSVKIQEDIRDAIQDLIDAVKQTGQNYTISPSMNAGMTLGF</sequence>
<name>A0A6J5LNE6_9CAUD</name>
<organism evidence="1">
    <name type="scientific">uncultured Caudovirales phage</name>
    <dbReference type="NCBI Taxonomy" id="2100421"/>
    <lineage>
        <taxon>Viruses</taxon>
        <taxon>Duplodnaviria</taxon>
        <taxon>Heunggongvirae</taxon>
        <taxon>Uroviricota</taxon>
        <taxon>Caudoviricetes</taxon>
        <taxon>Peduoviridae</taxon>
        <taxon>Maltschvirus</taxon>
        <taxon>Maltschvirus maltsch</taxon>
    </lineage>
</organism>
<reference evidence="1" key="1">
    <citation type="submission" date="2020-04" db="EMBL/GenBank/DDBJ databases">
        <authorList>
            <person name="Chiriac C."/>
            <person name="Salcher M."/>
            <person name="Ghai R."/>
            <person name="Kavagutti S V."/>
        </authorList>
    </citation>
    <scope>NUCLEOTIDE SEQUENCE</scope>
</reference>
<dbReference type="EMBL" id="LR796287">
    <property type="protein sequence ID" value="CAB4134540.1"/>
    <property type="molecule type" value="Genomic_DNA"/>
</dbReference>
<evidence type="ECO:0000313" key="1">
    <source>
        <dbReference type="EMBL" id="CAB4134540.1"/>
    </source>
</evidence>
<evidence type="ECO:0008006" key="2">
    <source>
        <dbReference type="Google" id="ProtNLM"/>
    </source>
</evidence>
<gene>
    <name evidence="1" type="ORF">UFOVP279_13</name>
</gene>